<keyword evidence="1" id="KW-1133">Transmembrane helix</keyword>
<dbReference type="AlphaFoldDB" id="A0A1G2A948"/>
<dbReference type="PANTHER" id="PTHR36007">
    <property type="entry name" value="TRANSPORT PROTEIN-RELATED"/>
    <property type="match status" value="1"/>
</dbReference>
<name>A0A1G2A948_9BACT</name>
<dbReference type="PANTHER" id="PTHR36007:SF2">
    <property type="entry name" value="TRANSPORT PROTEIN-RELATED"/>
    <property type="match status" value="1"/>
</dbReference>
<feature type="transmembrane region" description="Helical" evidence="1">
    <location>
        <begin position="137"/>
        <end position="160"/>
    </location>
</feature>
<protein>
    <recommendedName>
        <fullName evidence="4">Ligand-binding protein SH3</fullName>
    </recommendedName>
</protein>
<comment type="caution">
    <text evidence="2">The sequence shown here is derived from an EMBL/GenBank/DDBJ whole genome shotgun (WGS) entry which is preliminary data.</text>
</comment>
<keyword evidence="1" id="KW-0812">Transmembrane</keyword>
<dbReference type="EMBL" id="MHJU01000012">
    <property type="protein sequence ID" value="OGY73428.1"/>
    <property type="molecule type" value="Genomic_DNA"/>
</dbReference>
<accession>A0A1G2A948</accession>
<dbReference type="Proteomes" id="UP000178315">
    <property type="component" value="Unassembled WGS sequence"/>
</dbReference>
<dbReference type="InterPro" id="IPR009577">
    <property type="entry name" value="Sm_multidrug_ex"/>
</dbReference>
<sequence>MNETFLKIFLLSMAPVGELNAGIPYGIFKGANPLLAYGAAIFGNMIPPAFLLLLLPGFEKLFGIGALPEIKTHHKLLDKPIALYLWWRKKTEHGISKKIEGWGVAALILYIAIPGPFTGAWSASLAAYLFGIPYRKALFAIFIGVVLAGAIITLMSIGLFTSYETYTFNYRLFSR</sequence>
<dbReference type="Pfam" id="PF06695">
    <property type="entry name" value="Sm_multidrug_ex"/>
    <property type="match status" value="1"/>
</dbReference>
<reference evidence="2 3" key="1">
    <citation type="journal article" date="2016" name="Nat. Commun.">
        <title>Thousands of microbial genomes shed light on interconnected biogeochemical processes in an aquifer system.</title>
        <authorList>
            <person name="Anantharaman K."/>
            <person name="Brown C.T."/>
            <person name="Hug L.A."/>
            <person name="Sharon I."/>
            <person name="Castelle C.J."/>
            <person name="Probst A.J."/>
            <person name="Thomas B.C."/>
            <person name="Singh A."/>
            <person name="Wilkins M.J."/>
            <person name="Karaoz U."/>
            <person name="Brodie E.L."/>
            <person name="Williams K.H."/>
            <person name="Hubbard S.S."/>
            <person name="Banfield J.F."/>
        </authorList>
    </citation>
    <scope>NUCLEOTIDE SEQUENCE [LARGE SCALE GENOMIC DNA]</scope>
</reference>
<evidence type="ECO:0000313" key="3">
    <source>
        <dbReference type="Proteomes" id="UP000178315"/>
    </source>
</evidence>
<feature type="transmembrane region" description="Helical" evidence="1">
    <location>
        <begin position="34"/>
        <end position="55"/>
    </location>
</feature>
<feature type="transmembrane region" description="Helical" evidence="1">
    <location>
        <begin position="107"/>
        <end position="130"/>
    </location>
</feature>
<evidence type="ECO:0000256" key="1">
    <source>
        <dbReference type="SAM" id="Phobius"/>
    </source>
</evidence>
<evidence type="ECO:0008006" key="4">
    <source>
        <dbReference type="Google" id="ProtNLM"/>
    </source>
</evidence>
<gene>
    <name evidence="2" type="ORF">A3H61_04735</name>
</gene>
<evidence type="ECO:0000313" key="2">
    <source>
        <dbReference type="EMBL" id="OGY73428.1"/>
    </source>
</evidence>
<organism evidence="2 3">
    <name type="scientific">Candidatus Jacksonbacteria bacterium RIFCSPLOWO2_02_FULL_44_20</name>
    <dbReference type="NCBI Taxonomy" id="1798460"/>
    <lineage>
        <taxon>Bacteria</taxon>
        <taxon>Candidatus Jacksoniibacteriota</taxon>
    </lineage>
</organism>
<keyword evidence="1" id="KW-0472">Membrane</keyword>
<proteinExistence type="predicted"/>